<evidence type="ECO:0000313" key="3">
    <source>
        <dbReference type="EMBL" id="ETS81419.1"/>
    </source>
</evidence>
<protein>
    <recommendedName>
        <fullName evidence="2">WKF domain-containing protein</fullName>
    </recommendedName>
</protein>
<gene>
    <name evidence="3" type="ORF">PFICI_06421</name>
</gene>
<name>W3X5W5_PESFW</name>
<dbReference type="PANTHER" id="PTHR22306">
    <property type="entry name" value="CHROMOSOME 7 OPEN READING FRAME 50"/>
    <property type="match status" value="1"/>
</dbReference>
<dbReference type="RefSeq" id="XP_007833193.1">
    <property type="nucleotide sequence ID" value="XM_007835002.1"/>
</dbReference>
<dbReference type="STRING" id="1229662.W3X5W5"/>
<dbReference type="HOGENOM" id="CLU_045013_1_0_1"/>
<keyword evidence="4" id="KW-1185">Reference proteome</keyword>
<organism evidence="3 4">
    <name type="scientific">Pestalotiopsis fici (strain W106-1 / CGMCC3.15140)</name>
    <dbReference type="NCBI Taxonomy" id="1229662"/>
    <lineage>
        <taxon>Eukaryota</taxon>
        <taxon>Fungi</taxon>
        <taxon>Dikarya</taxon>
        <taxon>Ascomycota</taxon>
        <taxon>Pezizomycotina</taxon>
        <taxon>Sordariomycetes</taxon>
        <taxon>Xylariomycetidae</taxon>
        <taxon>Amphisphaeriales</taxon>
        <taxon>Sporocadaceae</taxon>
        <taxon>Pestalotiopsis</taxon>
    </lineage>
</organism>
<dbReference type="PANTHER" id="PTHR22306:SF2">
    <property type="entry name" value="CHROMOSOME 7 OPEN READING FRAME 50"/>
    <property type="match status" value="1"/>
</dbReference>
<feature type="domain" description="WKF" evidence="2">
    <location>
        <begin position="148"/>
        <end position="211"/>
    </location>
</feature>
<dbReference type="GeneID" id="19271434"/>
<dbReference type="Proteomes" id="UP000030651">
    <property type="component" value="Unassembled WGS sequence"/>
</dbReference>
<feature type="compositionally biased region" description="Acidic residues" evidence="1">
    <location>
        <begin position="411"/>
        <end position="424"/>
    </location>
</feature>
<feature type="region of interest" description="Disordered" evidence="1">
    <location>
        <begin position="285"/>
        <end position="424"/>
    </location>
</feature>
<feature type="region of interest" description="Disordered" evidence="1">
    <location>
        <begin position="19"/>
        <end position="131"/>
    </location>
</feature>
<dbReference type="KEGG" id="pfy:PFICI_06421"/>
<feature type="compositionally biased region" description="Acidic residues" evidence="1">
    <location>
        <begin position="378"/>
        <end position="389"/>
    </location>
</feature>
<dbReference type="OMA" id="NAFRECL"/>
<evidence type="ECO:0000256" key="1">
    <source>
        <dbReference type="SAM" id="MobiDB-lite"/>
    </source>
</evidence>
<sequence>MSSDARVPAWKRLGLKLKAGADTQADSAAPSQKSIASPDTTPSGSAKRKSSGPSAQDPYAKKPRREDTNNATTAKTKPKTPKSVSFAAETEELAPPKPATNGQKVPKRQKQKSEKPITETPKGTQPNTAVKPLVKKQNAVANLQSAIEYLRQWHTARDSWKFNKNHQTRLLEYVFSDETTIPAVDINVFYEYIRPLKGFVRKRLRQTAAEVKSKDMEKGSEAFSASGKEAAARKQQEYEGVIAGYLEQERTPGKRRFEEMDYVLRTADMEMQRRVVKRMRAEMILDELPESDDSESSTGTATLTETETETENTTGEGSAEGQAANSEGDKRIKLNDGSQRRLRRNKVRTAEVEDDSSSSSEDDSDSESDTTSSGSESSSDDESDSENAMDVDPARNEEETSSSSSSSSSESDSDSDDDSSEEEA</sequence>
<feature type="compositionally biased region" description="Acidic residues" evidence="1">
    <location>
        <begin position="285"/>
        <end position="295"/>
    </location>
</feature>
<dbReference type="AlphaFoldDB" id="W3X5W5"/>
<proteinExistence type="predicted"/>
<dbReference type="InParanoid" id="W3X5W5"/>
<dbReference type="OrthoDB" id="10261563at2759"/>
<accession>W3X5W5</accession>
<dbReference type="eggNOG" id="KOG4829">
    <property type="taxonomic scope" value="Eukaryota"/>
</dbReference>
<evidence type="ECO:0000259" key="2">
    <source>
        <dbReference type="Pfam" id="PF10180"/>
    </source>
</evidence>
<evidence type="ECO:0000313" key="4">
    <source>
        <dbReference type="Proteomes" id="UP000030651"/>
    </source>
</evidence>
<feature type="compositionally biased region" description="Low complexity" evidence="1">
    <location>
        <begin position="296"/>
        <end position="321"/>
    </location>
</feature>
<feature type="compositionally biased region" description="Low complexity" evidence="1">
    <location>
        <begin position="401"/>
        <end position="410"/>
    </location>
</feature>
<feature type="compositionally biased region" description="Polar residues" evidence="1">
    <location>
        <begin position="24"/>
        <end position="44"/>
    </location>
</feature>
<reference evidence="4" key="1">
    <citation type="journal article" date="2015" name="BMC Genomics">
        <title>Genomic and transcriptomic analysis of the endophytic fungus Pestalotiopsis fici reveals its lifestyle and high potential for synthesis of natural products.</title>
        <authorList>
            <person name="Wang X."/>
            <person name="Zhang X."/>
            <person name="Liu L."/>
            <person name="Xiang M."/>
            <person name="Wang W."/>
            <person name="Sun X."/>
            <person name="Che Y."/>
            <person name="Guo L."/>
            <person name="Liu G."/>
            <person name="Guo L."/>
            <person name="Wang C."/>
            <person name="Yin W.B."/>
            <person name="Stadler M."/>
            <person name="Zhang X."/>
            <person name="Liu X."/>
        </authorList>
    </citation>
    <scope>NUCLEOTIDE SEQUENCE [LARGE SCALE GENOMIC DNA]</scope>
    <source>
        <strain evidence="4">W106-1 / CGMCC3.15140</strain>
    </source>
</reference>
<dbReference type="InterPro" id="IPR019327">
    <property type="entry name" value="WKF"/>
</dbReference>
<dbReference type="Pfam" id="PF10180">
    <property type="entry name" value="WKF"/>
    <property type="match status" value="1"/>
</dbReference>
<dbReference type="EMBL" id="KI912112">
    <property type="protein sequence ID" value="ETS81419.1"/>
    <property type="molecule type" value="Genomic_DNA"/>
</dbReference>
<feature type="compositionally biased region" description="Acidic residues" evidence="1">
    <location>
        <begin position="352"/>
        <end position="368"/>
    </location>
</feature>